<evidence type="ECO:0000313" key="2">
    <source>
        <dbReference type="EMBL" id="BDU02171.1"/>
    </source>
</evidence>
<keyword evidence="1" id="KW-0732">Signal</keyword>
<sequence length="125" mass="13448">MNTTRTVRLGLPILLLAATTGLVAAPAAEAQTLPTYTCGYTIDLPHFGSVKGRECTASAGAPLTGHHWITFQMRNSGSGETWVCNSVEAALVPYYLDDKIDPDYADFERAYGRGADASVCHRLLD</sequence>
<feature type="signal peptide" evidence="1">
    <location>
        <begin position="1"/>
        <end position="24"/>
    </location>
</feature>
<gene>
    <name evidence="2" type="ORF">IFM12276_51990</name>
</gene>
<dbReference type="RefSeq" id="WP_281875238.1">
    <property type="nucleotide sequence ID" value="NZ_AP026978.1"/>
</dbReference>
<proteinExistence type="predicted"/>
<keyword evidence="3" id="KW-1185">Reference proteome</keyword>
<reference evidence="2 3" key="1">
    <citation type="submission" date="2022-11" db="EMBL/GenBank/DDBJ databases">
        <title>Genome Sequencing of Nocardia sp. ON39_IFM12276 and assembly.</title>
        <authorList>
            <person name="Shimojima M."/>
            <person name="Toyokawa M."/>
            <person name="Uesaka K."/>
        </authorList>
    </citation>
    <scope>NUCLEOTIDE SEQUENCE [LARGE SCALE GENOMIC DNA]</scope>
    <source>
        <strain evidence="2 3">IFM 12276</strain>
    </source>
</reference>
<dbReference type="EMBL" id="AP026978">
    <property type="protein sequence ID" value="BDU02171.1"/>
    <property type="molecule type" value="Genomic_DNA"/>
</dbReference>
<evidence type="ECO:0008006" key="4">
    <source>
        <dbReference type="Google" id="ProtNLM"/>
    </source>
</evidence>
<name>A0ABN6UAJ5_9NOCA</name>
<protein>
    <recommendedName>
        <fullName evidence="4">Ig-like domain-containing protein</fullName>
    </recommendedName>
</protein>
<feature type="chain" id="PRO_5045280085" description="Ig-like domain-containing protein" evidence="1">
    <location>
        <begin position="25"/>
        <end position="125"/>
    </location>
</feature>
<accession>A0ABN6UAJ5</accession>
<organism evidence="2 3">
    <name type="scientific">Nocardia sputorum</name>
    <dbReference type="NCBI Taxonomy" id="2984338"/>
    <lineage>
        <taxon>Bacteria</taxon>
        <taxon>Bacillati</taxon>
        <taxon>Actinomycetota</taxon>
        <taxon>Actinomycetes</taxon>
        <taxon>Mycobacteriales</taxon>
        <taxon>Nocardiaceae</taxon>
        <taxon>Nocardia</taxon>
    </lineage>
</organism>
<dbReference type="Proteomes" id="UP001317870">
    <property type="component" value="Chromosome"/>
</dbReference>
<evidence type="ECO:0000313" key="3">
    <source>
        <dbReference type="Proteomes" id="UP001317870"/>
    </source>
</evidence>
<evidence type="ECO:0000256" key="1">
    <source>
        <dbReference type="SAM" id="SignalP"/>
    </source>
</evidence>